<feature type="non-terminal residue" evidence="1">
    <location>
        <position position="1"/>
    </location>
</feature>
<feature type="non-terminal residue" evidence="1">
    <location>
        <position position="88"/>
    </location>
</feature>
<dbReference type="OrthoDB" id="2468734at2759"/>
<gene>
    <name evidence="1" type="ORF">RFULGI_LOCUS18416</name>
</gene>
<keyword evidence="2" id="KW-1185">Reference proteome</keyword>
<accession>A0A9N9K1N8</accession>
<dbReference type="EMBL" id="CAJVPZ010080473">
    <property type="protein sequence ID" value="CAG8807731.1"/>
    <property type="molecule type" value="Genomic_DNA"/>
</dbReference>
<comment type="caution">
    <text evidence="1">The sequence shown here is derived from an EMBL/GenBank/DDBJ whole genome shotgun (WGS) entry which is preliminary data.</text>
</comment>
<evidence type="ECO:0000313" key="2">
    <source>
        <dbReference type="Proteomes" id="UP000789396"/>
    </source>
</evidence>
<protein>
    <submittedName>
        <fullName evidence="1">17466_t:CDS:1</fullName>
    </submittedName>
</protein>
<dbReference type="AlphaFoldDB" id="A0A9N9K1N8"/>
<evidence type="ECO:0000313" key="1">
    <source>
        <dbReference type="EMBL" id="CAG8807731.1"/>
    </source>
</evidence>
<name>A0A9N9K1N8_9GLOM</name>
<reference evidence="1" key="1">
    <citation type="submission" date="2021-06" db="EMBL/GenBank/DDBJ databases">
        <authorList>
            <person name="Kallberg Y."/>
            <person name="Tangrot J."/>
            <person name="Rosling A."/>
        </authorList>
    </citation>
    <scope>NUCLEOTIDE SEQUENCE</scope>
    <source>
        <strain evidence="1">IN212</strain>
    </source>
</reference>
<proteinExistence type="predicted"/>
<organism evidence="1 2">
    <name type="scientific">Racocetra fulgida</name>
    <dbReference type="NCBI Taxonomy" id="60492"/>
    <lineage>
        <taxon>Eukaryota</taxon>
        <taxon>Fungi</taxon>
        <taxon>Fungi incertae sedis</taxon>
        <taxon>Mucoromycota</taxon>
        <taxon>Glomeromycotina</taxon>
        <taxon>Glomeromycetes</taxon>
        <taxon>Diversisporales</taxon>
        <taxon>Gigasporaceae</taxon>
        <taxon>Racocetra</taxon>
    </lineage>
</organism>
<dbReference type="Proteomes" id="UP000789396">
    <property type="component" value="Unassembled WGS sequence"/>
</dbReference>
<sequence length="88" mass="9912">LNASWTGNSSIILYLQAPKYDPKRFNDKIVAPAALGHFTLNPKNGDQYRFTTEAYFINGYDESTTGTAYEGANPVYVESKYDDSYNIQ</sequence>